<evidence type="ECO:0000313" key="4">
    <source>
        <dbReference type="EMBL" id="OJT06052.1"/>
    </source>
</evidence>
<gene>
    <name evidence="4" type="ORF">TRAPUB_3106</name>
</gene>
<feature type="region of interest" description="Disordered" evidence="1">
    <location>
        <begin position="731"/>
        <end position="781"/>
    </location>
</feature>
<feature type="domain" description="Heterokaryon incompatibility" evidence="2">
    <location>
        <begin position="22"/>
        <end position="111"/>
    </location>
</feature>
<dbReference type="EMBL" id="MNAD01001358">
    <property type="protein sequence ID" value="OJT06052.1"/>
    <property type="molecule type" value="Genomic_DNA"/>
</dbReference>
<dbReference type="Pfam" id="PF06985">
    <property type="entry name" value="HET"/>
    <property type="match status" value="1"/>
</dbReference>
<dbReference type="InterPro" id="IPR058525">
    <property type="entry name" value="DUF8212"/>
</dbReference>
<name>A0A1M2VEL8_TRAPU</name>
<dbReference type="STRING" id="154538.A0A1M2VEL8"/>
<protein>
    <submittedName>
        <fullName evidence="4">Vegetative incompatibility protein HET-E-1</fullName>
    </submittedName>
</protein>
<proteinExistence type="predicted"/>
<reference evidence="4 5" key="1">
    <citation type="submission" date="2016-10" db="EMBL/GenBank/DDBJ databases">
        <title>Genome sequence of the basidiomycete white-rot fungus Trametes pubescens.</title>
        <authorList>
            <person name="Makela M.R."/>
            <person name="Granchi Z."/>
            <person name="Peng M."/>
            <person name="De Vries R.P."/>
            <person name="Grigoriev I."/>
            <person name="Riley R."/>
            <person name="Hilden K."/>
        </authorList>
    </citation>
    <scope>NUCLEOTIDE SEQUENCE [LARGE SCALE GENOMIC DNA]</scope>
    <source>
        <strain evidence="4 5">FBCC735</strain>
    </source>
</reference>
<accession>A0A1M2VEL8</accession>
<dbReference type="AlphaFoldDB" id="A0A1M2VEL8"/>
<sequence>MWLLKVEDATLENFQEGHAPPYAILSHVWQGAEQSFQEVWAIGAGVVGAPALSDKIRNFCAYAKSRGYNWVWIDTCCIDKSSSAELSEALNSMFAYYAKAQICFAYLYDINGSEDPRATPSSFRNSTWFKRGWTLQELIAPHSVIFLSPEWQQVGTNHALADVLQEITGIDQQILTHAIPLTAISVARRMSWASGRVTTRVEDSAYSLMGIFNVYMPTVYGEGPRAFKRLQEEILKQLSDQSIFAWGPKLEENHDDTARKTYERPLSFATYQTRLASEENHGLQGLLAQSPKDFAHSAQIYPIPFSELSEALGVPVPVPVYHPTSGGLRIRMPTIADPMPAPVVPSTSVSILPAILACKDQSGNLVILYLRRDSDSPDRFSVGFPTNGRYIRTALWYWQVRRQRGVQIVDFYVTHRHPLVSALPDVPRPHSSQSNSSGSDDTDPDLSDDVAVFFILPVWVLAGLSRNSGFVPWNADGRAPSDGLSITVPMPRRMPTGIGSATAGLLRSEFFRNAYWTDTGGRSVPTVTFLRISFWLGCRCPRTVDTVALEDIWVDFHIGSEEMLRQWHGPTRRSLRESSDEGECSRHHLSRDAFVMRFQKGRYVFHCRIMPWCPALSSRQDVDAAARWEYLMDLRIRQDDQELFNGPSPGIQSVEYNPHQQLAHHTPATHPFQFLPGVSSNHAHELTPLIFHPSHQFGLGNNLHHPAIQALPSHPIHLPVPFRMASASQRWASTSQHWATPSQPEHHSPVAIPPGRPLLPSRPLPPPLPPRPPTTFGAPPVPPRHPTVLEPPPIPPRPYTGMLYQTPHQDLQPPWVTQHYRTPSPDVFVPPRYEPSYDQPTYGRETVTPSRFSSSIVQDSAQLASRAEIRSQRFPPMFVPFLAEEQHGDPPERLTVRVPGVHFAEPLVVPRPDSWVDDDASPLTPEEEWADALEEPWHDPQQELWTADQVSLAHSQEHQTHSSARAGRRRTSF</sequence>
<evidence type="ECO:0000313" key="5">
    <source>
        <dbReference type="Proteomes" id="UP000184267"/>
    </source>
</evidence>
<evidence type="ECO:0000259" key="2">
    <source>
        <dbReference type="Pfam" id="PF06985"/>
    </source>
</evidence>
<keyword evidence="5" id="KW-1185">Reference proteome</keyword>
<dbReference type="OrthoDB" id="2746234at2759"/>
<feature type="region of interest" description="Disordered" evidence="1">
    <location>
        <begin position="423"/>
        <end position="444"/>
    </location>
</feature>
<evidence type="ECO:0000259" key="3">
    <source>
        <dbReference type="Pfam" id="PF26640"/>
    </source>
</evidence>
<feature type="region of interest" description="Disordered" evidence="1">
    <location>
        <begin position="912"/>
        <end position="973"/>
    </location>
</feature>
<feature type="compositionally biased region" description="Polar residues" evidence="1">
    <location>
        <begin position="731"/>
        <end position="743"/>
    </location>
</feature>
<comment type="caution">
    <text evidence="4">The sequence shown here is derived from an EMBL/GenBank/DDBJ whole genome shotgun (WGS) entry which is preliminary data.</text>
</comment>
<feature type="domain" description="DUF8212" evidence="3">
    <location>
        <begin position="225"/>
        <end position="335"/>
    </location>
</feature>
<dbReference type="Pfam" id="PF26640">
    <property type="entry name" value="DUF8212"/>
    <property type="match status" value="1"/>
</dbReference>
<feature type="compositionally biased region" description="Acidic residues" evidence="1">
    <location>
        <begin position="915"/>
        <end position="934"/>
    </location>
</feature>
<dbReference type="InterPro" id="IPR010730">
    <property type="entry name" value="HET"/>
</dbReference>
<evidence type="ECO:0000256" key="1">
    <source>
        <dbReference type="SAM" id="MobiDB-lite"/>
    </source>
</evidence>
<dbReference type="Proteomes" id="UP000184267">
    <property type="component" value="Unassembled WGS sequence"/>
</dbReference>
<organism evidence="4 5">
    <name type="scientific">Trametes pubescens</name>
    <name type="common">White-rot fungus</name>
    <dbReference type="NCBI Taxonomy" id="154538"/>
    <lineage>
        <taxon>Eukaryota</taxon>
        <taxon>Fungi</taxon>
        <taxon>Dikarya</taxon>
        <taxon>Basidiomycota</taxon>
        <taxon>Agaricomycotina</taxon>
        <taxon>Agaricomycetes</taxon>
        <taxon>Polyporales</taxon>
        <taxon>Polyporaceae</taxon>
        <taxon>Trametes</taxon>
    </lineage>
</organism>
<dbReference type="PANTHER" id="PTHR10622:SF10">
    <property type="entry name" value="HET DOMAIN-CONTAINING PROTEIN"/>
    <property type="match status" value="1"/>
</dbReference>
<feature type="compositionally biased region" description="Pro residues" evidence="1">
    <location>
        <begin position="751"/>
        <end position="781"/>
    </location>
</feature>
<dbReference type="PANTHER" id="PTHR10622">
    <property type="entry name" value="HET DOMAIN-CONTAINING PROTEIN"/>
    <property type="match status" value="1"/>
</dbReference>